<gene>
    <name evidence="2" type="ORF">NAV_LOCUS9657</name>
</gene>
<dbReference type="Proteomes" id="UP000276991">
    <property type="component" value="Unassembled WGS sequence"/>
</dbReference>
<evidence type="ECO:0000313" key="3">
    <source>
        <dbReference type="Proteomes" id="UP000276991"/>
    </source>
</evidence>
<keyword evidence="3" id="KW-1185">Reference proteome</keyword>
<organism evidence="2 3">
    <name type="scientific">Acanthocheilonema viteae</name>
    <name type="common">Filarial nematode worm</name>
    <name type="synonym">Dipetalonema viteae</name>
    <dbReference type="NCBI Taxonomy" id="6277"/>
    <lineage>
        <taxon>Eukaryota</taxon>
        <taxon>Metazoa</taxon>
        <taxon>Ecdysozoa</taxon>
        <taxon>Nematoda</taxon>
        <taxon>Chromadorea</taxon>
        <taxon>Rhabditida</taxon>
        <taxon>Spirurina</taxon>
        <taxon>Spiruromorpha</taxon>
        <taxon>Filarioidea</taxon>
        <taxon>Onchocercidae</taxon>
        <taxon>Acanthocheilonema</taxon>
    </lineage>
</organism>
<dbReference type="Gene3D" id="3.90.70.10">
    <property type="entry name" value="Cysteine proteinases"/>
    <property type="match status" value="1"/>
</dbReference>
<sequence>MRQVFLIYLLCEAITKNEEQSVILPVSIQMLEQDITRSETSTYLTVQTLLNDYLKTEKVNKKCENCSFTYAEKTQKFARIPRCFILFIKRYVFQGSIAVKRDDEIEVPLYLTLNKGFVDEATQFPALSPTTEKIDLKTIRPLGRKLFLNAKRRLKVGNAANGSNSSVVDAQSTGTGKSKTDTLSLNLSNLTIENHTNNPGEVDVNMDSIRGSRKSDMKRGDKTILLSEQFEDSHGELETLDNAHLPNVDNGERSFGSEIFPPSSIEALLSLMSEEEIPPIEILESLLLQDESLCKEVLESLLSQQLISRNEAQDLLRSHGMDLTYTESPQKKSWYQLNSCFLIVGIGKISPSVHRLEVITAIHWQSVLSFLWWYSNFDIFLSHRGERLSVGYHSDTDVNLMEKEKKRKIRKRKLSGDLGCHRRSETTVFKAESKQKIQECKSASDEPKKMLTYKKFSHHEMTIIPIGYLQINREAFCNRDIIYRRNRSIMHHTSQDVENLGN</sequence>
<protein>
    <submittedName>
        <fullName evidence="2">Uncharacterized protein</fullName>
    </submittedName>
</protein>
<accession>A0A498SZP3</accession>
<evidence type="ECO:0000256" key="1">
    <source>
        <dbReference type="SAM" id="MobiDB-lite"/>
    </source>
</evidence>
<dbReference type="STRING" id="6277.A0A498SZP3"/>
<feature type="region of interest" description="Disordered" evidence="1">
    <location>
        <begin position="161"/>
        <end position="180"/>
    </location>
</feature>
<dbReference type="InterPro" id="IPR038765">
    <property type="entry name" value="Papain-like_cys_pep_sf"/>
</dbReference>
<name>A0A498SZP3_ACAVI</name>
<dbReference type="SUPFAM" id="SSF54001">
    <property type="entry name" value="Cysteine proteinases"/>
    <property type="match status" value="1"/>
</dbReference>
<dbReference type="AlphaFoldDB" id="A0A498SZP3"/>
<dbReference type="EMBL" id="UPTC01004265">
    <property type="protein sequence ID" value="VBB34866.1"/>
    <property type="molecule type" value="Genomic_DNA"/>
</dbReference>
<feature type="non-terminal residue" evidence="2">
    <location>
        <position position="502"/>
    </location>
</feature>
<feature type="compositionally biased region" description="Polar residues" evidence="1">
    <location>
        <begin position="161"/>
        <end position="177"/>
    </location>
</feature>
<dbReference type="OrthoDB" id="289038at2759"/>
<reference evidence="2 3" key="1">
    <citation type="submission" date="2018-08" db="EMBL/GenBank/DDBJ databases">
        <authorList>
            <person name="Laetsch R D."/>
            <person name="Stevens L."/>
            <person name="Kumar S."/>
            <person name="Blaxter L. M."/>
        </authorList>
    </citation>
    <scope>NUCLEOTIDE SEQUENCE [LARGE SCALE GENOMIC DNA]</scope>
</reference>
<proteinExistence type="predicted"/>
<evidence type="ECO:0000313" key="2">
    <source>
        <dbReference type="EMBL" id="VBB34866.1"/>
    </source>
</evidence>